<organism evidence="1 2">
    <name type="scientific">Giardia intestinalis (strain ATCC 50803 / WB clone C6)</name>
    <name type="common">Giardia lamblia</name>
    <dbReference type="NCBI Taxonomy" id="184922"/>
    <lineage>
        <taxon>Eukaryota</taxon>
        <taxon>Metamonada</taxon>
        <taxon>Diplomonadida</taxon>
        <taxon>Hexamitidae</taxon>
        <taxon>Giardiinae</taxon>
        <taxon>Giardia</taxon>
    </lineage>
</organism>
<dbReference type="Proteomes" id="UP000001548">
    <property type="component" value="Unassembled WGS sequence"/>
</dbReference>
<evidence type="ECO:0000313" key="1">
    <source>
        <dbReference type="EMBL" id="KAE8303161.1"/>
    </source>
</evidence>
<dbReference type="KEGG" id="gla:GL50803_007948"/>
<dbReference type="AlphaFoldDB" id="A8B3G4"/>
<accession>A8B3G4</accession>
<dbReference type="GeneID" id="5703141"/>
<dbReference type="OMA" id="MQKVTAF"/>
<dbReference type="HOGENOM" id="CLU_1716704_0_0_1"/>
<sequence>MQKVTAFLDNGGVLRQCPDNATVTLVDALTRNGSPVVVVQTDDGIASQVPLQNCTHATVAGAALYLFDKDVTLLVLLFQSQAQAAKFTETVAKHVKLLGAGGLNIEEALHGKKADSDLDCDQETQILGILRDPSFPEYVDAVEKILCRMIVTK</sequence>
<name>A8B3G4_GIAIC</name>
<protein>
    <submittedName>
        <fullName evidence="1">Uncharacterized protein</fullName>
    </submittedName>
</protein>
<keyword evidence="2" id="KW-1185">Reference proteome</keyword>
<dbReference type="VEuPathDB" id="GiardiaDB:GL50803_7948"/>
<dbReference type="EMBL" id="AACB03000003">
    <property type="protein sequence ID" value="KAE8303161.1"/>
    <property type="molecule type" value="Genomic_DNA"/>
</dbReference>
<comment type="caution">
    <text evidence="1">The sequence shown here is derived from an EMBL/GenBank/DDBJ whole genome shotgun (WGS) entry which is preliminary data.</text>
</comment>
<dbReference type="RefSeq" id="XP_001710213.1">
    <property type="nucleotide sequence ID" value="XM_001710161.1"/>
</dbReference>
<proteinExistence type="predicted"/>
<reference evidence="1 2" key="1">
    <citation type="journal article" date="2007" name="Science">
        <title>Genomic minimalism in the early diverging intestinal parasite Giardia lamblia.</title>
        <authorList>
            <person name="Morrison H.G."/>
            <person name="McArthur A.G."/>
            <person name="Gillin F.D."/>
            <person name="Aley S.B."/>
            <person name="Adam R.D."/>
            <person name="Olsen G.J."/>
            <person name="Best A.A."/>
            <person name="Cande W.Z."/>
            <person name="Chen F."/>
            <person name="Cipriano M.J."/>
            <person name="Davids B.J."/>
            <person name="Dawson S.C."/>
            <person name="Elmendorf H.G."/>
            <person name="Hehl A.B."/>
            <person name="Holder M.E."/>
            <person name="Huse S.M."/>
            <person name="Kim U.U."/>
            <person name="Lasek-Nesselquist E."/>
            <person name="Manning G."/>
            <person name="Nigam A."/>
            <person name="Nixon J.E."/>
            <person name="Palm D."/>
            <person name="Passamaneck N.E."/>
            <person name="Prabhu A."/>
            <person name="Reich C.I."/>
            <person name="Reiner D.S."/>
            <person name="Samuelson J."/>
            <person name="Svard S.G."/>
            <person name="Sogin M.L."/>
        </authorList>
    </citation>
    <scope>NUCLEOTIDE SEQUENCE [LARGE SCALE GENOMIC DNA]</scope>
    <source>
        <strain evidence="1 2">WB C6</strain>
    </source>
</reference>
<evidence type="ECO:0000313" key="2">
    <source>
        <dbReference type="Proteomes" id="UP000001548"/>
    </source>
</evidence>
<gene>
    <name evidence="1" type="ORF">GL50803_007948</name>
</gene>